<dbReference type="PATRIC" id="fig|86416.3.peg.3947"/>
<dbReference type="SMART" id="SM00382">
    <property type="entry name" value="AAA"/>
    <property type="match status" value="1"/>
</dbReference>
<sequence>MAFLNSWKNAIKNLDLKIYKGDFTVIMGSSGSGKSTLIYLLSGMDKGSSGEVILLDTELSKANKKEMEKLRREKISFVFQGINLIPDLNAYENIAAPTYKMKRDKKELTQVINELLSRFSMSEHRSKFPSQLSGGQKQRITICRALINKPDVIFADEPTGALNSTQGQEVLNILTELNIEGQSIVMVTHDLKAAVRANRLLYIKDGRIDGEMKLPEYDKDSHQEREREIVDFLREKGW</sequence>
<dbReference type="STRING" id="86416.Clopa_3951"/>
<dbReference type="AlphaFoldDB" id="R4KDT8"/>
<dbReference type="GO" id="GO:0005524">
    <property type="term" value="F:ATP binding"/>
    <property type="evidence" value="ECO:0007669"/>
    <property type="project" value="UniProtKB-KW"/>
</dbReference>
<dbReference type="Gene3D" id="3.40.50.300">
    <property type="entry name" value="P-loop containing nucleotide triphosphate hydrolases"/>
    <property type="match status" value="1"/>
</dbReference>
<keyword evidence="2" id="KW-0813">Transport</keyword>
<dbReference type="PROSITE" id="PS50893">
    <property type="entry name" value="ABC_TRANSPORTER_2"/>
    <property type="match status" value="1"/>
</dbReference>
<accession>R4KDT8</accession>
<dbReference type="eggNOG" id="COG1136">
    <property type="taxonomic scope" value="Bacteria"/>
</dbReference>
<evidence type="ECO:0000259" key="5">
    <source>
        <dbReference type="PROSITE" id="PS50893"/>
    </source>
</evidence>
<dbReference type="Pfam" id="PF00005">
    <property type="entry name" value="ABC_tran"/>
    <property type="match status" value="1"/>
</dbReference>
<name>R4KDT8_CLOPA</name>
<organism evidence="6 7">
    <name type="scientific">Clostridium pasteurianum BC1</name>
    <dbReference type="NCBI Taxonomy" id="86416"/>
    <lineage>
        <taxon>Bacteria</taxon>
        <taxon>Bacillati</taxon>
        <taxon>Bacillota</taxon>
        <taxon>Clostridia</taxon>
        <taxon>Eubacteriales</taxon>
        <taxon>Clostridiaceae</taxon>
        <taxon>Clostridium</taxon>
    </lineage>
</organism>
<dbReference type="PROSITE" id="PS00211">
    <property type="entry name" value="ABC_TRANSPORTER_1"/>
    <property type="match status" value="1"/>
</dbReference>
<feature type="domain" description="ABC transporter" evidence="5">
    <location>
        <begin position="1"/>
        <end position="230"/>
    </location>
</feature>
<reference evidence="6 7" key="1">
    <citation type="submission" date="2012-01" db="EMBL/GenBank/DDBJ databases">
        <title>Complete sequence of chromosome of Clostridium pasteurianum BC1.</title>
        <authorList>
            <consortium name="US DOE Joint Genome Institute"/>
            <person name="Lucas S."/>
            <person name="Han J."/>
            <person name="Lapidus A."/>
            <person name="Cheng J.-F."/>
            <person name="Goodwin L."/>
            <person name="Pitluck S."/>
            <person name="Peters L."/>
            <person name="Mikhailova N."/>
            <person name="Teshima H."/>
            <person name="Detter J.C."/>
            <person name="Han C."/>
            <person name="Tapia R."/>
            <person name="Land M."/>
            <person name="Hauser L."/>
            <person name="Kyrpides N."/>
            <person name="Ivanova N."/>
            <person name="Pagani I."/>
            <person name="Dunn J."/>
            <person name="Taghavi S."/>
            <person name="Francis A."/>
            <person name="van der Lelie D."/>
            <person name="Woyke T."/>
        </authorList>
    </citation>
    <scope>NUCLEOTIDE SEQUENCE [LARGE SCALE GENOMIC DNA]</scope>
    <source>
        <strain evidence="6 7">BC1</strain>
    </source>
</reference>
<dbReference type="InterPro" id="IPR003593">
    <property type="entry name" value="AAA+_ATPase"/>
</dbReference>
<keyword evidence="4" id="KW-0067">ATP-binding</keyword>
<dbReference type="CDD" id="cd03255">
    <property type="entry name" value="ABC_MJ0796_LolCDE_FtsE"/>
    <property type="match status" value="1"/>
</dbReference>
<dbReference type="InterPro" id="IPR027417">
    <property type="entry name" value="P-loop_NTPase"/>
</dbReference>
<dbReference type="GO" id="GO:0016887">
    <property type="term" value="F:ATP hydrolysis activity"/>
    <property type="evidence" value="ECO:0007669"/>
    <property type="project" value="InterPro"/>
</dbReference>
<dbReference type="KEGG" id="cpas:Clopa_3951"/>
<keyword evidence="7" id="KW-1185">Reference proteome</keyword>
<evidence type="ECO:0000313" key="7">
    <source>
        <dbReference type="Proteomes" id="UP000013523"/>
    </source>
</evidence>
<dbReference type="OrthoDB" id="9802264at2"/>
<protein>
    <submittedName>
        <fullName evidence="6">ABC-type antimicrobial peptide transport system, ATPase component</fullName>
    </submittedName>
</protein>
<evidence type="ECO:0000256" key="3">
    <source>
        <dbReference type="ARBA" id="ARBA00022741"/>
    </source>
</evidence>
<dbReference type="InterPro" id="IPR017871">
    <property type="entry name" value="ABC_transporter-like_CS"/>
</dbReference>
<dbReference type="HOGENOM" id="CLU_000604_1_22_9"/>
<keyword evidence="3" id="KW-0547">Nucleotide-binding</keyword>
<dbReference type="InterPro" id="IPR017911">
    <property type="entry name" value="MacB-like_ATP-bd"/>
</dbReference>
<dbReference type="SUPFAM" id="SSF52540">
    <property type="entry name" value="P-loop containing nucleoside triphosphate hydrolases"/>
    <property type="match status" value="1"/>
</dbReference>
<gene>
    <name evidence="6" type="ORF">Clopa_3951</name>
</gene>
<proteinExistence type="inferred from homology"/>
<evidence type="ECO:0000256" key="1">
    <source>
        <dbReference type="ARBA" id="ARBA00005417"/>
    </source>
</evidence>
<dbReference type="RefSeq" id="WP_015616974.1">
    <property type="nucleotide sequence ID" value="NC_021182.1"/>
</dbReference>
<evidence type="ECO:0000256" key="4">
    <source>
        <dbReference type="ARBA" id="ARBA00022840"/>
    </source>
</evidence>
<dbReference type="PANTHER" id="PTHR42798">
    <property type="entry name" value="LIPOPROTEIN-RELEASING SYSTEM ATP-BINDING PROTEIN LOLD"/>
    <property type="match status" value="1"/>
</dbReference>
<comment type="similarity">
    <text evidence="1">Belongs to the ABC transporter superfamily.</text>
</comment>
<dbReference type="InterPro" id="IPR003439">
    <property type="entry name" value="ABC_transporter-like_ATP-bd"/>
</dbReference>
<dbReference type="EMBL" id="CP003261">
    <property type="protein sequence ID" value="AGK98699.1"/>
    <property type="molecule type" value="Genomic_DNA"/>
</dbReference>
<evidence type="ECO:0000256" key="2">
    <source>
        <dbReference type="ARBA" id="ARBA00022448"/>
    </source>
</evidence>
<dbReference type="PANTHER" id="PTHR42798:SF7">
    <property type="entry name" value="ALPHA-D-RIBOSE 1-METHYLPHOSPHONATE 5-TRIPHOSPHATE SYNTHASE SUBUNIT PHNL"/>
    <property type="match status" value="1"/>
</dbReference>
<evidence type="ECO:0000313" key="6">
    <source>
        <dbReference type="EMBL" id="AGK98699.1"/>
    </source>
</evidence>
<dbReference type="Proteomes" id="UP000013523">
    <property type="component" value="Chromosome"/>
</dbReference>